<dbReference type="InterPro" id="IPR004360">
    <property type="entry name" value="Glyas_Fos-R_dOase_dom"/>
</dbReference>
<evidence type="ECO:0000313" key="3">
    <source>
        <dbReference type="Proteomes" id="UP000027439"/>
    </source>
</evidence>
<organism evidence="2 3">
    <name type="scientific">Caballeronia grimmiae</name>
    <dbReference type="NCBI Taxonomy" id="1071679"/>
    <lineage>
        <taxon>Bacteria</taxon>
        <taxon>Pseudomonadati</taxon>
        <taxon>Pseudomonadota</taxon>
        <taxon>Betaproteobacteria</taxon>
        <taxon>Burkholderiales</taxon>
        <taxon>Burkholderiaceae</taxon>
        <taxon>Caballeronia</taxon>
    </lineage>
</organism>
<reference evidence="2 3" key="1">
    <citation type="submission" date="2014-03" db="EMBL/GenBank/DDBJ databases">
        <title>Draft Genome Sequences of Four Burkholderia Strains.</title>
        <authorList>
            <person name="Liu X.Y."/>
            <person name="Li C.X."/>
            <person name="Xu J.H."/>
        </authorList>
    </citation>
    <scope>NUCLEOTIDE SEQUENCE [LARGE SCALE GENOMIC DNA]</scope>
    <source>
        <strain evidence="2 3">R27</strain>
    </source>
</reference>
<dbReference type="AlphaFoldDB" id="A0A069P327"/>
<protein>
    <submittedName>
        <fullName evidence="2">Glyoxalase</fullName>
    </submittedName>
</protein>
<dbReference type="Pfam" id="PF00903">
    <property type="entry name" value="Glyoxalase"/>
    <property type="match status" value="1"/>
</dbReference>
<name>A0A069P327_9BURK</name>
<evidence type="ECO:0000259" key="1">
    <source>
        <dbReference type="PROSITE" id="PS51819"/>
    </source>
</evidence>
<proteinExistence type="predicted"/>
<dbReference type="eggNOG" id="COG0346">
    <property type="taxonomic scope" value="Bacteria"/>
</dbReference>
<evidence type="ECO:0000313" key="2">
    <source>
        <dbReference type="EMBL" id="KDR35070.1"/>
    </source>
</evidence>
<dbReference type="STRING" id="1071679.BG57_32535"/>
<gene>
    <name evidence="2" type="ORF">BG57_32535</name>
</gene>
<comment type="caution">
    <text evidence="2">The sequence shown here is derived from an EMBL/GenBank/DDBJ whole genome shotgun (WGS) entry which is preliminary data.</text>
</comment>
<dbReference type="Proteomes" id="UP000027439">
    <property type="component" value="Unassembled WGS sequence"/>
</dbReference>
<dbReference type="Gene3D" id="3.10.180.10">
    <property type="entry name" value="2,3-Dihydroxybiphenyl 1,2-Dioxygenase, domain 1"/>
    <property type="match status" value="1"/>
</dbReference>
<dbReference type="EMBL" id="JFHE01000009">
    <property type="protein sequence ID" value="KDR35070.1"/>
    <property type="molecule type" value="Genomic_DNA"/>
</dbReference>
<accession>A0A069P327</accession>
<dbReference type="InterPro" id="IPR029068">
    <property type="entry name" value="Glyas_Bleomycin-R_OHBP_Dase"/>
</dbReference>
<feature type="domain" description="VOC" evidence="1">
    <location>
        <begin position="28"/>
        <end position="164"/>
    </location>
</feature>
<dbReference type="SUPFAM" id="SSF54593">
    <property type="entry name" value="Glyoxalase/Bleomycin resistance protein/Dihydroxybiphenyl dioxygenase"/>
    <property type="match status" value="1"/>
</dbReference>
<dbReference type="InterPro" id="IPR037523">
    <property type="entry name" value="VOC_core"/>
</dbReference>
<dbReference type="PROSITE" id="PS51819">
    <property type="entry name" value="VOC"/>
    <property type="match status" value="1"/>
</dbReference>
<sequence>MSDRPFFIDAQDNASKESTMNQHSLDMKLEIVVIPVSDTDRAKQFYGGLGWRLDVDFKTDDGYRVVQFTPTGSECSVIFGQNVTDAAPGSARGHYLVVPDIVAARMELLSRGVEVSELFHDAGGVFHRADGKGRSSGASPGRKSYGSFAMFSDPDGNRWVLQEVTARLSPDVEPGDQRFSSQIVEVLHRAKSA</sequence>